<dbReference type="RefSeq" id="WP_096204009.1">
    <property type="nucleotide sequence ID" value="NZ_FZMP01000032.1"/>
</dbReference>
<accession>A0A284VK78</accession>
<dbReference type="EMBL" id="FZMP01000032">
    <property type="protein sequence ID" value="SNQ59675.1"/>
    <property type="molecule type" value="Genomic_DNA"/>
</dbReference>
<organism evidence="1 2">
    <name type="scientific">Candidatus Methanoperedens nitratireducens</name>
    <dbReference type="NCBI Taxonomy" id="1392998"/>
    <lineage>
        <taxon>Archaea</taxon>
        <taxon>Methanobacteriati</taxon>
        <taxon>Methanobacteriota</taxon>
        <taxon>Stenosarchaea group</taxon>
        <taxon>Methanomicrobia</taxon>
        <taxon>Methanosarcinales</taxon>
        <taxon>ANME-2 cluster</taxon>
        <taxon>Candidatus Methanoperedentaceae</taxon>
        <taxon>Candidatus Methanoperedens</taxon>
    </lineage>
</organism>
<dbReference type="Proteomes" id="UP000218615">
    <property type="component" value="Unassembled WGS sequence"/>
</dbReference>
<evidence type="ECO:0000313" key="1">
    <source>
        <dbReference type="EMBL" id="SNQ59675.1"/>
    </source>
</evidence>
<sequence>MVKTSQKECISVKFSERLGIFDDNCGYSVIDEQEKYNGATGRVRDIQGIQAHAGRDFFFPEGKEFSFDIDEYPYPYGRFWND</sequence>
<proteinExistence type="predicted"/>
<reference evidence="2" key="1">
    <citation type="submission" date="2017-06" db="EMBL/GenBank/DDBJ databases">
        <authorList>
            <person name="Cremers G."/>
        </authorList>
    </citation>
    <scope>NUCLEOTIDE SEQUENCE [LARGE SCALE GENOMIC DNA]</scope>
</reference>
<gene>
    <name evidence="1" type="ORF">MNV_1270005</name>
</gene>
<evidence type="ECO:0000313" key="2">
    <source>
        <dbReference type="Proteomes" id="UP000218615"/>
    </source>
</evidence>
<dbReference type="AlphaFoldDB" id="A0A284VK78"/>
<name>A0A284VK78_9EURY</name>
<keyword evidence="2" id="KW-1185">Reference proteome</keyword>
<protein>
    <submittedName>
        <fullName evidence="1">Uncharacterized protein</fullName>
    </submittedName>
</protein>